<dbReference type="SUPFAM" id="SSF50037">
    <property type="entry name" value="C-terminal domain of transcriptional repressors"/>
    <property type="match status" value="1"/>
</dbReference>
<dbReference type="GO" id="GO:0016874">
    <property type="term" value="F:ligase activity"/>
    <property type="evidence" value="ECO:0007669"/>
    <property type="project" value="UniProtKB-KW"/>
</dbReference>
<keyword evidence="1 7" id="KW-0436">Ligase</keyword>
<evidence type="ECO:0000256" key="1">
    <source>
        <dbReference type="ARBA" id="ARBA00022598"/>
    </source>
</evidence>
<evidence type="ECO:0000256" key="4">
    <source>
        <dbReference type="ARBA" id="ARBA00023267"/>
    </source>
</evidence>
<evidence type="ECO:0000256" key="2">
    <source>
        <dbReference type="ARBA" id="ARBA00022741"/>
    </source>
</evidence>
<evidence type="ECO:0000256" key="3">
    <source>
        <dbReference type="ARBA" id="ARBA00022840"/>
    </source>
</evidence>
<gene>
    <name evidence="7" type="ORF">GCM10025883_06290</name>
</gene>
<evidence type="ECO:0000313" key="7">
    <source>
        <dbReference type="EMBL" id="GMA38584.1"/>
    </source>
</evidence>
<dbReference type="NCBIfam" id="TIGR00121">
    <property type="entry name" value="birA_ligase"/>
    <property type="match status" value="1"/>
</dbReference>
<dbReference type="InterPro" id="IPR008988">
    <property type="entry name" value="Transcriptional_repressor_C"/>
</dbReference>
<keyword evidence="2" id="KW-0547">Nucleotide-binding</keyword>
<proteinExistence type="predicted"/>
<dbReference type="InterPro" id="IPR003142">
    <property type="entry name" value="BPL_C"/>
</dbReference>
<dbReference type="Pfam" id="PF02237">
    <property type="entry name" value="BPL_C"/>
    <property type="match status" value="1"/>
</dbReference>
<dbReference type="Pfam" id="PF03099">
    <property type="entry name" value="BPL_LplA_LipB"/>
    <property type="match status" value="1"/>
</dbReference>
<dbReference type="Gene3D" id="2.30.30.100">
    <property type="match status" value="1"/>
</dbReference>
<sequence>MSETLHASVLVDTLAVPSGAWSRVDVCGVVGSTNAVSLAEPVPWRVVVAEQQDAGRGRHSRAWVSPAGTSVAMSMTVPLPPRPEEWGWIPLVTGLAVRDALARVGGDALDVALKWPNDVLIRASDGSGELLKVCGILCESAGDVVVVGVGVNVSVAREDLPVPTATSLALEGFSGQAAREQVVIAVAEAFATRFATLSNGGPFVRGLRADYRQRCSTIGLDVRIHVPGDQIVSGRAVDVDDEGRLVVESDAGRKAFAAGDVVHVRRSDQA</sequence>
<dbReference type="InterPro" id="IPR004408">
    <property type="entry name" value="Biotin_CoA_COase_ligase"/>
</dbReference>
<evidence type="ECO:0000313" key="8">
    <source>
        <dbReference type="Proteomes" id="UP001157126"/>
    </source>
</evidence>
<dbReference type="EMBL" id="BSUO01000001">
    <property type="protein sequence ID" value="GMA38584.1"/>
    <property type="molecule type" value="Genomic_DNA"/>
</dbReference>
<dbReference type="SUPFAM" id="SSF55681">
    <property type="entry name" value="Class II aaRS and biotin synthetases"/>
    <property type="match status" value="1"/>
</dbReference>
<dbReference type="Gene3D" id="3.30.930.10">
    <property type="entry name" value="Bira Bifunctional Protein, Domain 2"/>
    <property type="match status" value="1"/>
</dbReference>
<dbReference type="InterPro" id="IPR004143">
    <property type="entry name" value="BPL_LPL_catalytic"/>
</dbReference>
<dbReference type="CDD" id="cd16442">
    <property type="entry name" value="BPL"/>
    <property type="match status" value="1"/>
</dbReference>
<organism evidence="7 8">
    <name type="scientific">Mobilicoccus caccae</name>
    <dbReference type="NCBI Taxonomy" id="1859295"/>
    <lineage>
        <taxon>Bacteria</taxon>
        <taxon>Bacillati</taxon>
        <taxon>Actinomycetota</taxon>
        <taxon>Actinomycetes</taxon>
        <taxon>Micrococcales</taxon>
        <taxon>Dermatophilaceae</taxon>
        <taxon>Mobilicoccus</taxon>
    </lineage>
</organism>
<comment type="caution">
    <text evidence="7">The sequence shown here is derived from an EMBL/GenBank/DDBJ whole genome shotgun (WGS) entry which is preliminary data.</text>
</comment>
<dbReference type="RefSeq" id="WP_284302644.1">
    <property type="nucleotide sequence ID" value="NZ_BSUO01000001.1"/>
</dbReference>
<evidence type="ECO:0000256" key="5">
    <source>
        <dbReference type="ARBA" id="ARBA00024227"/>
    </source>
</evidence>
<accession>A0ABQ6IME4</accession>
<name>A0ABQ6IME4_9MICO</name>
<dbReference type="EC" id="6.3.4.15" evidence="5"/>
<dbReference type="PANTHER" id="PTHR12835">
    <property type="entry name" value="BIOTIN PROTEIN LIGASE"/>
    <property type="match status" value="1"/>
</dbReference>
<dbReference type="InterPro" id="IPR045864">
    <property type="entry name" value="aa-tRNA-synth_II/BPL/LPL"/>
</dbReference>
<protein>
    <recommendedName>
        <fullName evidence="5">biotin--[biotin carboxyl-carrier protein] ligase</fullName>
        <ecNumber evidence="5">6.3.4.15</ecNumber>
    </recommendedName>
</protein>
<dbReference type="Proteomes" id="UP001157126">
    <property type="component" value="Unassembled WGS sequence"/>
</dbReference>
<dbReference type="PROSITE" id="PS51733">
    <property type="entry name" value="BPL_LPL_CATALYTIC"/>
    <property type="match status" value="1"/>
</dbReference>
<feature type="domain" description="BPL/LPL catalytic" evidence="6">
    <location>
        <begin position="14"/>
        <end position="198"/>
    </location>
</feature>
<keyword evidence="8" id="KW-1185">Reference proteome</keyword>
<keyword evidence="4" id="KW-0092">Biotin</keyword>
<evidence type="ECO:0000259" key="6">
    <source>
        <dbReference type="PROSITE" id="PS51733"/>
    </source>
</evidence>
<reference evidence="8" key="1">
    <citation type="journal article" date="2019" name="Int. J. Syst. Evol. Microbiol.">
        <title>The Global Catalogue of Microorganisms (GCM) 10K type strain sequencing project: providing services to taxonomists for standard genome sequencing and annotation.</title>
        <authorList>
            <consortium name="The Broad Institute Genomics Platform"/>
            <consortium name="The Broad Institute Genome Sequencing Center for Infectious Disease"/>
            <person name="Wu L."/>
            <person name="Ma J."/>
        </authorList>
    </citation>
    <scope>NUCLEOTIDE SEQUENCE [LARGE SCALE GENOMIC DNA]</scope>
    <source>
        <strain evidence="8">NBRC 113072</strain>
    </source>
</reference>
<keyword evidence="3" id="KW-0067">ATP-binding</keyword>
<dbReference type="PANTHER" id="PTHR12835:SF5">
    <property type="entry name" value="BIOTIN--PROTEIN LIGASE"/>
    <property type="match status" value="1"/>
</dbReference>